<name>A0A845U6R0_9PROT</name>
<gene>
    <name evidence="2" type="ORF">GL267_12080</name>
</gene>
<evidence type="ECO:0000256" key="1">
    <source>
        <dbReference type="SAM" id="MobiDB-lite"/>
    </source>
</evidence>
<reference evidence="2" key="1">
    <citation type="submission" date="2019-11" db="EMBL/GenBank/DDBJ databases">
        <title>Acidithiobacillus ferrianus sp. nov.: a facultatively anaerobic and extremely acidophilic chemolithoautotroph.</title>
        <authorList>
            <person name="Norris P.R."/>
            <person name="Falagan C."/>
            <person name="Moya-Beltran A."/>
            <person name="Castro M."/>
            <person name="Quatrini R."/>
            <person name="Johnson D.B."/>
        </authorList>
    </citation>
    <scope>NUCLEOTIDE SEQUENCE [LARGE SCALE GENOMIC DNA]</scope>
    <source>
        <strain evidence="2">MG</strain>
    </source>
</reference>
<feature type="compositionally biased region" description="Basic and acidic residues" evidence="1">
    <location>
        <begin position="98"/>
        <end position="109"/>
    </location>
</feature>
<organism evidence="2">
    <name type="scientific">Acidithiobacillus ferrianus</name>
    <dbReference type="NCBI Taxonomy" id="2678518"/>
    <lineage>
        <taxon>Bacteria</taxon>
        <taxon>Pseudomonadati</taxon>
        <taxon>Pseudomonadota</taxon>
        <taxon>Acidithiobacillia</taxon>
        <taxon>Acidithiobacillales</taxon>
        <taxon>Acidithiobacillaceae</taxon>
        <taxon>Acidithiobacillus</taxon>
    </lineage>
</organism>
<sequence>MKWDEDYVALVAQTIPREPPACHTNKQFGTTRKVGTDTNTKDLTMEKLLTASDLADILGFAHRSIVNMAREKPHLLPPHIRVSDSYRWRPSTVQAWMDDKSQADQKVQEEVATVNAAQPKRGRGRPRK</sequence>
<accession>A0A845U6R0</accession>
<protein>
    <recommendedName>
        <fullName evidence="3">Helix-turn-helix domain-containing protein</fullName>
    </recommendedName>
</protein>
<dbReference type="EMBL" id="WNJL01000037">
    <property type="protein sequence ID" value="NDU43342.1"/>
    <property type="molecule type" value="Genomic_DNA"/>
</dbReference>
<dbReference type="RefSeq" id="WP_163098546.1">
    <property type="nucleotide sequence ID" value="NZ_CP127523.1"/>
</dbReference>
<comment type="caution">
    <text evidence="2">The sequence shown here is derived from an EMBL/GenBank/DDBJ whole genome shotgun (WGS) entry which is preliminary data.</text>
</comment>
<evidence type="ECO:0008006" key="3">
    <source>
        <dbReference type="Google" id="ProtNLM"/>
    </source>
</evidence>
<feature type="region of interest" description="Disordered" evidence="1">
    <location>
        <begin position="98"/>
        <end position="128"/>
    </location>
</feature>
<dbReference type="AlphaFoldDB" id="A0A845U6R0"/>
<evidence type="ECO:0000313" key="2">
    <source>
        <dbReference type="EMBL" id="NDU43342.1"/>
    </source>
</evidence>
<proteinExistence type="predicted"/>